<organism evidence="1 2">
    <name type="scientific">Zophobas morio</name>
    <dbReference type="NCBI Taxonomy" id="2755281"/>
    <lineage>
        <taxon>Eukaryota</taxon>
        <taxon>Metazoa</taxon>
        <taxon>Ecdysozoa</taxon>
        <taxon>Arthropoda</taxon>
        <taxon>Hexapoda</taxon>
        <taxon>Insecta</taxon>
        <taxon>Pterygota</taxon>
        <taxon>Neoptera</taxon>
        <taxon>Endopterygota</taxon>
        <taxon>Coleoptera</taxon>
        <taxon>Polyphaga</taxon>
        <taxon>Cucujiformia</taxon>
        <taxon>Tenebrionidae</taxon>
        <taxon>Zophobas</taxon>
    </lineage>
</organism>
<name>A0AA38HXN2_9CUCU</name>
<evidence type="ECO:0000313" key="2">
    <source>
        <dbReference type="Proteomes" id="UP001168821"/>
    </source>
</evidence>
<dbReference type="AlphaFoldDB" id="A0AA38HXN2"/>
<reference evidence="1" key="1">
    <citation type="journal article" date="2023" name="G3 (Bethesda)">
        <title>Whole genome assemblies of Zophobas morio and Tenebrio molitor.</title>
        <authorList>
            <person name="Kaur S."/>
            <person name="Stinson S.A."/>
            <person name="diCenzo G.C."/>
        </authorList>
    </citation>
    <scope>NUCLEOTIDE SEQUENCE</scope>
    <source>
        <strain evidence="1">QUZm001</strain>
    </source>
</reference>
<gene>
    <name evidence="1" type="ORF">Zmor_025759</name>
</gene>
<dbReference type="Proteomes" id="UP001168821">
    <property type="component" value="Unassembled WGS sequence"/>
</dbReference>
<evidence type="ECO:0000313" key="1">
    <source>
        <dbReference type="EMBL" id="KAJ3643019.1"/>
    </source>
</evidence>
<sequence length="97" mass="11293">MARTDKQLAAPATAPFTLRLPENAKIESIWSILPRRRVTKLAPTHHHIAGRRHKQISLRSKKQRAARRTGGMVNYFSFTLRLILPFRIRRTRKNPQS</sequence>
<comment type="caution">
    <text evidence="1">The sequence shown here is derived from an EMBL/GenBank/DDBJ whole genome shotgun (WGS) entry which is preliminary data.</text>
</comment>
<proteinExistence type="predicted"/>
<protein>
    <submittedName>
        <fullName evidence="1">Uncharacterized protein</fullName>
    </submittedName>
</protein>
<keyword evidence="2" id="KW-1185">Reference proteome</keyword>
<dbReference type="EMBL" id="JALNTZ010000008">
    <property type="protein sequence ID" value="KAJ3643019.1"/>
    <property type="molecule type" value="Genomic_DNA"/>
</dbReference>
<accession>A0AA38HXN2</accession>